<dbReference type="Proteomes" id="UP000437970">
    <property type="component" value="Unassembled WGS sequence"/>
</dbReference>
<dbReference type="InterPro" id="IPR012448">
    <property type="entry name" value="DUF1652"/>
</dbReference>
<dbReference type="Proteomes" id="UP000443000">
    <property type="component" value="Unassembled WGS sequence"/>
</dbReference>
<dbReference type="AlphaFoldDB" id="A0A6A7Z1N2"/>
<evidence type="ECO:0000313" key="6">
    <source>
        <dbReference type="Proteomes" id="UP000443000"/>
    </source>
</evidence>
<accession>A0A6A7Z1N2</accession>
<proteinExistence type="predicted"/>
<dbReference type="OrthoDB" id="6990951at2"/>
<dbReference type="EMBL" id="WIWP01000048">
    <property type="protein sequence ID" value="MQT27902.1"/>
    <property type="molecule type" value="Genomic_DNA"/>
</dbReference>
<protein>
    <submittedName>
        <fullName evidence="2">DUF1652 domain-containing protein</fullName>
    </submittedName>
</protein>
<comment type="caution">
    <text evidence="2">The sequence shown here is derived from an EMBL/GenBank/DDBJ whole genome shotgun (WGS) entry which is preliminary data.</text>
</comment>
<dbReference type="Pfam" id="PF07865">
    <property type="entry name" value="DUF1652"/>
    <property type="match status" value="1"/>
</dbReference>
<sequence length="92" mass="10182">MNLQTEHHKVTFPNACQLMRWHFHPMGFEATMDAPRSMVARLFDRASGETLIAIAGIPCSTVMSPGEVGRIIQAVEDELESFSPPVAWQALA</sequence>
<organism evidence="2">
    <name type="scientific">Pseudomonas helleri</name>
    <dbReference type="NCBI Taxonomy" id="1608996"/>
    <lineage>
        <taxon>Bacteria</taxon>
        <taxon>Pseudomonadati</taxon>
        <taxon>Pseudomonadota</taxon>
        <taxon>Gammaproteobacteria</taxon>
        <taxon>Pseudomonadales</taxon>
        <taxon>Pseudomonadaceae</taxon>
        <taxon>Pseudomonas</taxon>
    </lineage>
</organism>
<evidence type="ECO:0000313" key="7">
    <source>
        <dbReference type="Proteomes" id="UP000713985"/>
    </source>
</evidence>
<dbReference type="RefSeq" id="WP_153381167.1">
    <property type="nucleotide sequence ID" value="NZ_CAXAOS010000005.1"/>
</dbReference>
<reference evidence="5 6" key="1">
    <citation type="submission" date="2019-10" db="EMBL/GenBank/DDBJ databases">
        <title>Evaluation of single-gene subtyping targets for Pseudomonas.</title>
        <authorList>
            <person name="Reichler S.J."/>
            <person name="Orsi R.H."/>
            <person name="Wiedmann M."/>
            <person name="Martin N.H."/>
            <person name="Murphy S.I."/>
        </authorList>
    </citation>
    <scope>NUCLEOTIDE SEQUENCE</scope>
    <source>
        <strain evidence="1 7">FSL R10-0802</strain>
        <strain evidence="3 6">FSL R10-1594</strain>
        <strain evidence="4 5">FSL R10-1984</strain>
        <strain evidence="2">FSL R10-2339</strain>
    </source>
</reference>
<evidence type="ECO:0000313" key="5">
    <source>
        <dbReference type="Proteomes" id="UP000437970"/>
    </source>
</evidence>
<gene>
    <name evidence="3" type="ORF">GHN41_15340</name>
    <name evidence="2" type="ORF">GHN86_15085</name>
    <name evidence="1" type="ORF">GHN94_19015</name>
    <name evidence="4" type="ORF">GHO29_18250</name>
</gene>
<dbReference type="EMBL" id="WIVT01000018">
    <property type="protein sequence ID" value="MQU17813.1"/>
    <property type="molecule type" value="Genomic_DNA"/>
</dbReference>
<dbReference type="EMBL" id="WIWC01000025">
    <property type="protein sequence ID" value="MQT81380.1"/>
    <property type="molecule type" value="Genomic_DNA"/>
</dbReference>
<dbReference type="EMBL" id="WIVW01000031">
    <property type="protein sequence ID" value="MQU28421.1"/>
    <property type="molecule type" value="Genomic_DNA"/>
</dbReference>
<evidence type="ECO:0000313" key="1">
    <source>
        <dbReference type="EMBL" id="MQT27902.1"/>
    </source>
</evidence>
<evidence type="ECO:0000313" key="2">
    <source>
        <dbReference type="EMBL" id="MQT81380.1"/>
    </source>
</evidence>
<evidence type="ECO:0000313" key="3">
    <source>
        <dbReference type="EMBL" id="MQU17813.1"/>
    </source>
</evidence>
<dbReference type="Proteomes" id="UP000713985">
    <property type="component" value="Unassembled WGS sequence"/>
</dbReference>
<name>A0A6A7Z1N2_9PSED</name>
<keyword evidence="7" id="KW-1185">Reference proteome</keyword>
<evidence type="ECO:0000313" key="4">
    <source>
        <dbReference type="EMBL" id="MQU28421.1"/>
    </source>
</evidence>